<keyword evidence="2" id="KW-1185">Reference proteome</keyword>
<dbReference type="EnsemblMetazoa" id="tetur17g02840.1">
    <property type="protein sequence ID" value="tetur17g02840.1"/>
    <property type="gene ID" value="tetur17g02840"/>
</dbReference>
<proteinExistence type="predicted"/>
<organism evidence="1 2">
    <name type="scientific">Tetranychus urticae</name>
    <name type="common">Two-spotted spider mite</name>
    <dbReference type="NCBI Taxonomy" id="32264"/>
    <lineage>
        <taxon>Eukaryota</taxon>
        <taxon>Metazoa</taxon>
        <taxon>Ecdysozoa</taxon>
        <taxon>Arthropoda</taxon>
        <taxon>Chelicerata</taxon>
        <taxon>Arachnida</taxon>
        <taxon>Acari</taxon>
        <taxon>Acariformes</taxon>
        <taxon>Trombidiformes</taxon>
        <taxon>Prostigmata</taxon>
        <taxon>Eleutherengona</taxon>
        <taxon>Raphignathae</taxon>
        <taxon>Tetranychoidea</taxon>
        <taxon>Tetranychidae</taxon>
        <taxon>Tetranychus</taxon>
    </lineage>
</organism>
<dbReference type="EMBL" id="CAEY01000346">
    <property type="status" value="NOT_ANNOTATED_CDS"/>
    <property type="molecule type" value="Genomic_DNA"/>
</dbReference>
<name>T1KQ48_TETUR</name>
<protein>
    <submittedName>
        <fullName evidence="1">Uncharacterized protein</fullName>
    </submittedName>
</protein>
<sequence>MSRQQIRYFFAGVHLIAVGSGSRPKPTSSSPEEQD</sequence>
<dbReference type="Proteomes" id="UP000015104">
    <property type="component" value="Unassembled WGS sequence"/>
</dbReference>
<reference evidence="2" key="1">
    <citation type="submission" date="2011-08" db="EMBL/GenBank/DDBJ databases">
        <authorList>
            <person name="Rombauts S."/>
        </authorList>
    </citation>
    <scope>NUCLEOTIDE SEQUENCE</scope>
    <source>
        <strain evidence="2">London</strain>
    </source>
</reference>
<evidence type="ECO:0000313" key="2">
    <source>
        <dbReference type="Proteomes" id="UP000015104"/>
    </source>
</evidence>
<dbReference type="AlphaFoldDB" id="T1KQ48"/>
<dbReference type="HOGENOM" id="CLU_3369076_0_0_1"/>
<reference evidence="1" key="2">
    <citation type="submission" date="2015-06" db="UniProtKB">
        <authorList>
            <consortium name="EnsemblMetazoa"/>
        </authorList>
    </citation>
    <scope>IDENTIFICATION</scope>
</reference>
<evidence type="ECO:0000313" key="1">
    <source>
        <dbReference type="EnsemblMetazoa" id="tetur17g02840.1"/>
    </source>
</evidence>
<accession>T1KQ48</accession>